<evidence type="ECO:0008006" key="3">
    <source>
        <dbReference type="Google" id="ProtNLM"/>
    </source>
</evidence>
<dbReference type="Proteomes" id="UP000615760">
    <property type="component" value="Unassembled WGS sequence"/>
</dbReference>
<dbReference type="EMBL" id="BMJE01000001">
    <property type="protein sequence ID" value="GGB66542.1"/>
    <property type="molecule type" value="Genomic_DNA"/>
</dbReference>
<organism evidence="1 2">
    <name type="scientific">Flavobacterium suaedae</name>
    <dbReference type="NCBI Taxonomy" id="1767027"/>
    <lineage>
        <taxon>Bacteria</taxon>
        <taxon>Pseudomonadati</taxon>
        <taxon>Bacteroidota</taxon>
        <taxon>Flavobacteriia</taxon>
        <taxon>Flavobacteriales</taxon>
        <taxon>Flavobacteriaceae</taxon>
        <taxon>Flavobacterium</taxon>
    </lineage>
</organism>
<reference evidence="2" key="1">
    <citation type="journal article" date="2019" name="Int. J. Syst. Evol. Microbiol.">
        <title>The Global Catalogue of Microorganisms (GCM) 10K type strain sequencing project: providing services to taxonomists for standard genome sequencing and annotation.</title>
        <authorList>
            <consortium name="The Broad Institute Genomics Platform"/>
            <consortium name="The Broad Institute Genome Sequencing Center for Infectious Disease"/>
            <person name="Wu L."/>
            <person name="Ma J."/>
        </authorList>
    </citation>
    <scope>NUCLEOTIDE SEQUENCE [LARGE SCALE GENOMIC DNA]</scope>
    <source>
        <strain evidence="2">CGMCC 1.15461</strain>
    </source>
</reference>
<comment type="caution">
    <text evidence="1">The sequence shown here is derived from an EMBL/GenBank/DDBJ whole genome shotgun (WGS) entry which is preliminary data.</text>
</comment>
<name>A0ABQ1JGE3_9FLAO</name>
<gene>
    <name evidence="1" type="ORF">GCM10007424_03140</name>
</gene>
<evidence type="ECO:0000313" key="1">
    <source>
        <dbReference type="EMBL" id="GGB66542.1"/>
    </source>
</evidence>
<accession>A0ABQ1JGE3</accession>
<protein>
    <recommendedName>
        <fullName evidence="3">DUF559 domain-containing protein</fullName>
    </recommendedName>
</protein>
<evidence type="ECO:0000313" key="2">
    <source>
        <dbReference type="Proteomes" id="UP000615760"/>
    </source>
</evidence>
<sequence>MERIFNNNYSYSAATKNKALAYLELKGFSIVNILFYTTFFNQNTLHKNLQIMYANLRV</sequence>
<proteinExistence type="predicted"/>
<keyword evidence="2" id="KW-1185">Reference proteome</keyword>